<dbReference type="EMBL" id="AMZH03000481">
    <property type="protein sequence ID" value="RRT83502.1"/>
    <property type="molecule type" value="Genomic_DNA"/>
</dbReference>
<dbReference type="AlphaFoldDB" id="A0A427B4V2"/>
<organism evidence="1 2">
    <name type="scientific">Ensete ventricosum</name>
    <name type="common">Abyssinian banana</name>
    <name type="synonym">Musa ensete</name>
    <dbReference type="NCBI Taxonomy" id="4639"/>
    <lineage>
        <taxon>Eukaryota</taxon>
        <taxon>Viridiplantae</taxon>
        <taxon>Streptophyta</taxon>
        <taxon>Embryophyta</taxon>
        <taxon>Tracheophyta</taxon>
        <taxon>Spermatophyta</taxon>
        <taxon>Magnoliopsida</taxon>
        <taxon>Liliopsida</taxon>
        <taxon>Zingiberales</taxon>
        <taxon>Musaceae</taxon>
        <taxon>Ensete</taxon>
    </lineage>
</organism>
<comment type="caution">
    <text evidence="1">The sequence shown here is derived from an EMBL/GenBank/DDBJ whole genome shotgun (WGS) entry which is preliminary data.</text>
</comment>
<evidence type="ECO:0000313" key="2">
    <source>
        <dbReference type="Proteomes" id="UP000287651"/>
    </source>
</evidence>
<evidence type="ECO:0000313" key="1">
    <source>
        <dbReference type="EMBL" id="RRT83502.1"/>
    </source>
</evidence>
<name>A0A427B4V2_ENSVE</name>
<accession>A0A427B4V2</accession>
<dbReference type="Proteomes" id="UP000287651">
    <property type="component" value="Unassembled WGS sequence"/>
</dbReference>
<gene>
    <name evidence="1" type="ORF">B296_00001442</name>
</gene>
<sequence>MHHLKNLKYWPYTMYSRMGSHTSMVSRKNTTVINFAQSHGLINFSCIVSKIQKTSHSQCIGPWEVVRARFHEEMQQS</sequence>
<proteinExistence type="predicted"/>
<reference evidence="1 2" key="1">
    <citation type="journal article" date="2014" name="Agronomy (Basel)">
        <title>A Draft Genome Sequence for Ensete ventricosum, the Drought-Tolerant Tree Against Hunger.</title>
        <authorList>
            <person name="Harrison J."/>
            <person name="Moore K.A."/>
            <person name="Paszkiewicz K."/>
            <person name="Jones T."/>
            <person name="Grant M."/>
            <person name="Ambacheew D."/>
            <person name="Muzemil S."/>
            <person name="Studholme D.J."/>
        </authorList>
    </citation>
    <scope>NUCLEOTIDE SEQUENCE [LARGE SCALE GENOMIC DNA]</scope>
</reference>
<protein>
    <submittedName>
        <fullName evidence="1">Uncharacterized protein</fullName>
    </submittedName>
</protein>